<accession>A0A0F9CL04</accession>
<dbReference type="EMBL" id="LAZR01032827">
    <property type="protein sequence ID" value="KKL49809.1"/>
    <property type="molecule type" value="Genomic_DNA"/>
</dbReference>
<evidence type="ECO:0000259" key="1">
    <source>
        <dbReference type="PROSITE" id="PS50160"/>
    </source>
</evidence>
<dbReference type="InterPro" id="IPR012310">
    <property type="entry name" value="DNA_ligase_ATP-dep_cent"/>
</dbReference>
<sequence>LLDGEITAGAGLQGFGALQKAIKAGGPFAFYAFDLLHHDGTDLTPLPLRERRDRLDALFEGVTPRGALQLSPVLEGDPENSLATVCDGGGEGLIVKQADAPYRGGRSAGSSPPWCAWSSFRPSACRCCSARRN</sequence>
<dbReference type="Pfam" id="PF01068">
    <property type="entry name" value="DNA_ligase_A_M"/>
    <property type="match status" value="1"/>
</dbReference>
<evidence type="ECO:0000313" key="2">
    <source>
        <dbReference type="EMBL" id="KKL49809.1"/>
    </source>
</evidence>
<dbReference type="AlphaFoldDB" id="A0A0F9CL04"/>
<feature type="domain" description="ATP-dependent DNA ligase family profile" evidence="1">
    <location>
        <begin position="30"/>
        <end position="123"/>
    </location>
</feature>
<organism evidence="2">
    <name type="scientific">marine sediment metagenome</name>
    <dbReference type="NCBI Taxonomy" id="412755"/>
    <lineage>
        <taxon>unclassified sequences</taxon>
        <taxon>metagenomes</taxon>
        <taxon>ecological metagenomes</taxon>
    </lineage>
</organism>
<dbReference type="GO" id="GO:0006281">
    <property type="term" value="P:DNA repair"/>
    <property type="evidence" value="ECO:0007669"/>
    <property type="project" value="InterPro"/>
</dbReference>
<dbReference type="Gene3D" id="3.30.1490.70">
    <property type="match status" value="1"/>
</dbReference>
<dbReference type="PROSITE" id="PS50160">
    <property type="entry name" value="DNA_LIGASE_A3"/>
    <property type="match status" value="1"/>
</dbReference>
<dbReference type="GO" id="GO:0005524">
    <property type="term" value="F:ATP binding"/>
    <property type="evidence" value="ECO:0007669"/>
    <property type="project" value="InterPro"/>
</dbReference>
<dbReference type="Gene3D" id="3.30.470.30">
    <property type="entry name" value="DNA ligase/mRNA capping enzyme"/>
    <property type="match status" value="1"/>
</dbReference>
<proteinExistence type="predicted"/>
<gene>
    <name evidence="2" type="ORF">LCGC14_2311790</name>
</gene>
<dbReference type="GO" id="GO:0006310">
    <property type="term" value="P:DNA recombination"/>
    <property type="evidence" value="ECO:0007669"/>
    <property type="project" value="InterPro"/>
</dbReference>
<reference evidence="2" key="1">
    <citation type="journal article" date="2015" name="Nature">
        <title>Complex archaea that bridge the gap between prokaryotes and eukaryotes.</title>
        <authorList>
            <person name="Spang A."/>
            <person name="Saw J.H."/>
            <person name="Jorgensen S.L."/>
            <person name="Zaremba-Niedzwiedzka K."/>
            <person name="Martijn J."/>
            <person name="Lind A.E."/>
            <person name="van Eijk R."/>
            <person name="Schleper C."/>
            <person name="Guy L."/>
            <person name="Ettema T.J."/>
        </authorList>
    </citation>
    <scope>NUCLEOTIDE SEQUENCE</scope>
</reference>
<dbReference type="GO" id="GO:0003910">
    <property type="term" value="F:DNA ligase (ATP) activity"/>
    <property type="evidence" value="ECO:0007669"/>
    <property type="project" value="InterPro"/>
</dbReference>
<name>A0A0F9CL04_9ZZZZ</name>
<comment type="caution">
    <text evidence="2">The sequence shown here is derived from an EMBL/GenBank/DDBJ whole genome shotgun (WGS) entry which is preliminary data.</text>
</comment>
<protein>
    <recommendedName>
        <fullName evidence="1">ATP-dependent DNA ligase family profile domain-containing protein</fullName>
    </recommendedName>
</protein>
<dbReference type="SUPFAM" id="SSF56091">
    <property type="entry name" value="DNA ligase/mRNA capping enzyme, catalytic domain"/>
    <property type="match status" value="1"/>
</dbReference>
<feature type="non-terminal residue" evidence="2">
    <location>
        <position position="1"/>
    </location>
</feature>